<sequence>MIGLIGNGEFKSIHVDNELFSSVVSMLKADRYNYAVYVIDEVIKKHFDQDFQIIELKKISINHIIHKKHISLLPQIQEKIRAKLPEFNRKRLAKNNNFQQQSRSAQSNY</sequence>
<proteinExistence type="predicted"/>
<evidence type="ECO:0000313" key="1">
    <source>
        <dbReference type="EMBL" id="AGH46847.1"/>
    </source>
</evidence>
<organism evidence="1 2">
    <name type="scientific">Paraglaciecola psychrophila 170</name>
    <dbReference type="NCBI Taxonomy" id="1129794"/>
    <lineage>
        <taxon>Bacteria</taxon>
        <taxon>Pseudomonadati</taxon>
        <taxon>Pseudomonadota</taxon>
        <taxon>Gammaproteobacteria</taxon>
        <taxon>Alteromonadales</taxon>
        <taxon>Alteromonadaceae</taxon>
        <taxon>Paraglaciecola</taxon>
    </lineage>
</organism>
<gene>
    <name evidence="1" type="ORF">C427_4748</name>
</gene>
<dbReference type="EMBL" id="CP003837">
    <property type="protein sequence ID" value="AGH46847.1"/>
    <property type="molecule type" value="Genomic_DNA"/>
</dbReference>
<dbReference type="HOGENOM" id="CLU_2181366_0_0_6"/>
<reference evidence="1 2" key="1">
    <citation type="journal article" date="2013" name="Genome Announc.">
        <title>Complete Genome Sequence of Glaciecola psychrophila Strain 170T.</title>
        <authorList>
            <person name="Yin J."/>
            <person name="Chen J."/>
            <person name="Liu G."/>
            <person name="Yu Y."/>
            <person name="Song L."/>
            <person name="Wang X."/>
            <person name="Qu X."/>
        </authorList>
    </citation>
    <scope>NUCLEOTIDE SEQUENCE [LARGE SCALE GENOMIC DNA]</scope>
    <source>
        <strain evidence="1 2">170</strain>
    </source>
</reference>
<accession>K6ZVI4</accession>
<dbReference type="KEGG" id="gps:C427_4748"/>
<keyword evidence="2" id="KW-1185">Reference proteome</keyword>
<name>K6ZVI4_9ALTE</name>
<dbReference type="OrthoDB" id="6387525at2"/>
<dbReference type="AlphaFoldDB" id="K6ZVI4"/>
<dbReference type="PATRIC" id="fig|1129794.4.peg.4729"/>
<evidence type="ECO:0000313" key="2">
    <source>
        <dbReference type="Proteomes" id="UP000011864"/>
    </source>
</evidence>
<protein>
    <submittedName>
        <fullName evidence="1">Uncharacterized protein</fullName>
    </submittedName>
</protein>
<dbReference type="Proteomes" id="UP000011864">
    <property type="component" value="Chromosome"/>
</dbReference>